<dbReference type="Proteomes" id="UP001060215">
    <property type="component" value="Chromosome 2"/>
</dbReference>
<accession>A0ACC0I8S1</accession>
<sequence>MKHSNEEMYHCDADALAIMPLSTSFPSDVNEKTELQGVDTHVTPINNIGQMACDVDLMAGINQNIGTTALQNSLVKNIKNKNMKEHKLPEYEYPPILGR</sequence>
<comment type="caution">
    <text evidence="1">The sequence shown here is derived from an EMBL/GenBank/DDBJ whole genome shotgun (WGS) entry which is preliminary data.</text>
</comment>
<organism evidence="1 2">
    <name type="scientific">Camellia lanceoleosa</name>
    <dbReference type="NCBI Taxonomy" id="1840588"/>
    <lineage>
        <taxon>Eukaryota</taxon>
        <taxon>Viridiplantae</taxon>
        <taxon>Streptophyta</taxon>
        <taxon>Embryophyta</taxon>
        <taxon>Tracheophyta</taxon>
        <taxon>Spermatophyta</taxon>
        <taxon>Magnoliopsida</taxon>
        <taxon>eudicotyledons</taxon>
        <taxon>Gunneridae</taxon>
        <taxon>Pentapetalae</taxon>
        <taxon>asterids</taxon>
        <taxon>Ericales</taxon>
        <taxon>Theaceae</taxon>
        <taxon>Camellia</taxon>
    </lineage>
</organism>
<reference evidence="1 2" key="1">
    <citation type="journal article" date="2022" name="Plant J.">
        <title>Chromosome-level genome of Camellia lanceoleosa provides a valuable resource for understanding genome evolution and self-incompatibility.</title>
        <authorList>
            <person name="Gong W."/>
            <person name="Xiao S."/>
            <person name="Wang L."/>
            <person name="Liao Z."/>
            <person name="Chang Y."/>
            <person name="Mo W."/>
            <person name="Hu G."/>
            <person name="Li W."/>
            <person name="Zhao G."/>
            <person name="Zhu H."/>
            <person name="Hu X."/>
            <person name="Ji K."/>
            <person name="Xiang X."/>
            <person name="Song Q."/>
            <person name="Yuan D."/>
            <person name="Jin S."/>
            <person name="Zhang L."/>
        </authorList>
    </citation>
    <scope>NUCLEOTIDE SEQUENCE [LARGE SCALE GENOMIC DNA]</scope>
    <source>
        <strain evidence="1">SQ_2022a</strain>
    </source>
</reference>
<proteinExistence type="predicted"/>
<evidence type="ECO:0000313" key="2">
    <source>
        <dbReference type="Proteomes" id="UP001060215"/>
    </source>
</evidence>
<evidence type="ECO:0000313" key="1">
    <source>
        <dbReference type="EMBL" id="KAI8020346.1"/>
    </source>
</evidence>
<dbReference type="EMBL" id="CM045759">
    <property type="protein sequence ID" value="KAI8020346.1"/>
    <property type="molecule type" value="Genomic_DNA"/>
</dbReference>
<gene>
    <name evidence="1" type="ORF">LOK49_LG04G02563</name>
</gene>
<protein>
    <submittedName>
        <fullName evidence="1">Uncharacterized protein</fullName>
    </submittedName>
</protein>
<keyword evidence="2" id="KW-1185">Reference proteome</keyword>
<name>A0ACC0I8S1_9ERIC</name>